<feature type="binding site" evidence="11 15">
    <location>
        <position position="323"/>
    </location>
    <ligand>
        <name>substrate</name>
    </ligand>
</feature>
<comment type="catalytic activity">
    <reaction evidence="10 11">
        <text>L-histidinol + 2 NAD(+) + H2O = L-histidine + 2 NADH + 3 H(+)</text>
        <dbReference type="Rhea" id="RHEA:20641"/>
        <dbReference type="ChEBI" id="CHEBI:15377"/>
        <dbReference type="ChEBI" id="CHEBI:15378"/>
        <dbReference type="ChEBI" id="CHEBI:57540"/>
        <dbReference type="ChEBI" id="CHEBI:57595"/>
        <dbReference type="ChEBI" id="CHEBI:57699"/>
        <dbReference type="ChEBI" id="CHEBI:57945"/>
        <dbReference type="EC" id="1.1.1.23"/>
    </reaction>
</comment>
<keyword evidence="8 11" id="KW-0520">NAD</keyword>
<dbReference type="GO" id="GO:0004399">
    <property type="term" value="F:histidinol dehydrogenase activity"/>
    <property type="evidence" value="ECO:0007669"/>
    <property type="project" value="UniProtKB-UniRule"/>
</dbReference>
<accession>A0A3D9N410</accession>
<feature type="binding site" evidence="11 15">
    <location>
        <position position="233"/>
    </location>
    <ligand>
        <name>substrate</name>
    </ligand>
</feature>
<comment type="function">
    <text evidence="11">Catalyzes the sequential NAD-dependent oxidations of L-histidinol to L-histidinaldehyde and then to L-histidine.</text>
</comment>
<dbReference type="GO" id="GO:0000105">
    <property type="term" value="P:L-histidine biosynthetic process"/>
    <property type="evidence" value="ECO:0007669"/>
    <property type="project" value="UniProtKB-UniRule"/>
</dbReference>
<feature type="binding site" evidence="11 15">
    <location>
        <position position="258"/>
    </location>
    <ligand>
        <name>substrate</name>
    </ligand>
</feature>
<dbReference type="EC" id="1.1.1.23" evidence="3 11"/>
<keyword evidence="4 11" id="KW-0028">Amino-acid biosynthesis</keyword>
<comment type="pathway">
    <text evidence="1 11">Amino-acid biosynthesis; L-histidine biosynthesis; L-histidine from 5-phospho-alpha-D-ribose 1-diphosphate: step 9/9.</text>
</comment>
<feature type="binding site" evidence="11 14">
    <location>
        <position position="124"/>
    </location>
    <ligand>
        <name>NAD(+)</name>
        <dbReference type="ChEBI" id="CHEBI:57540"/>
    </ligand>
</feature>
<keyword evidence="9 11" id="KW-0368">Histidine biosynthesis</keyword>
<dbReference type="Proteomes" id="UP000256919">
    <property type="component" value="Unassembled WGS sequence"/>
</dbReference>
<evidence type="ECO:0000256" key="3">
    <source>
        <dbReference type="ARBA" id="ARBA00012965"/>
    </source>
</evidence>
<feature type="active site" description="Proton acceptor" evidence="11 13">
    <location>
        <position position="322"/>
    </location>
</feature>
<dbReference type="InterPro" id="IPR022695">
    <property type="entry name" value="Histidinol_DH_monofunct"/>
</dbReference>
<dbReference type="PANTHER" id="PTHR21256">
    <property type="entry name" value="HISTIDINOL DEHYDROGENASE HDH"/>
    <property type="match status" value="1"/>
</dbReference>
<feature type="binding site" evidence="11 15">
    <location>
        <position position="255"/>
    </location>
    <ligand>
        <name>substrate</name>
    </ligand>
</feature>
<evidence type="ECO:0000256" key="7">
    <source>
        <dbReference type="ARBA" id="ARBA00023002"/>
    </source>
</evidence>
<evidence type="ECO:0000256" key="2">
    <source>
        <dbReference type="ARBA" id="ARBA00010178"/>
    </source>
</evidence>
<proteinExistence type="inferred from homology"/>
<comment type="caution">
    <text evidence="18">The sequence shown here is derived from an EMBL/GenBank/DDBJ whole genome shotgun (WGS) entry which is preliminary data.</text>
</comment>
<dbReference type="PROSITE" id="PS00611">
    <property type="entry name" value="HISOL_DEHYDROGENASE"/>
    <property type="match status" value="1"/>
</dbReference>
<feature type="binding site" evidence="11 16">
    <location>
        <position position="356"/>
    </location>
    <ligand>
        <name>Zn(2+)</name>
        <dbReference type="ChEBI" id="CHEBI:29105"/>
    </ligand>
</feature>
<reference evidence="18 19" key="1">
    <citation type="submission" date="2018-07" db="EMBL/GenBank/DDBJ databases">
        <title>Genomic Encyclopedia of Type Strains, Phase III (KMG-III): the genomes of soil and plant-associated and newly described type strains.</title>
        <authorList>
            <person name="Whitman W."/>
        </authorList>
    </citation>
    <scope>NUCLEOTIDE SEQUENCE [LARGE SCALE GENOMIC DNA]</scope>
    <source>
        <strain evidence="18 19">CECT 7948</strain>
    </source>
</reference>
<protein>
    <recommendedName>
        <fullName evidence="3 11">Histidinol dehydrogenase</fullName>
        <shortName evidence="11">HDH</shortName>
        <ecNumber evidence="3 11">1.1.1.23</ecNumber>
    </recommendedName>
</protein>
<evidence type="ECO:0000256" key="10">
    <source>
        <dbReference type="ARBA" id="ARBA00049489"/>
    </source>
</evidence>
<dbReference type="PANTHER" id="PTHR21256:SF2">
    <property type="entry name" value="HISTIDINE BIOSYNTHESIS TRIFUNCTIONAL PROTEIN"/>
    <property type="match status" value="1"/>
</dbReference>
<feature type="active site" description="Proton acceptor" evidence="11 13">
    <location>
        <position position="323"/>
    </location>
</feature>
<dbReference type="SUPFAM" id="SSF53720">
    <property type="entry name" value="ALDH-like"/>
    <property type="match status" value="1"/>
</dbReference>
<evidence type="ECO:0000256" key="14">
    <source>
        <dbReference type="PIRSR" id="PIRSR000099-2"/>
    </source>
</evidence>
<comment type="cofactor">
    <cofactor evidence="11 16">
        <name>Zn(2+)</name>
        <dbReference type="ChEBI" id="CHEBI:29105"/>
    </cofactor>
    <text evidence="11 16">Binds 1 zinc ion per subunit.</text>
</comment>
<evidence type="ECO:0000256" key="8">
    <source>
        <dbReference type="ARBA" id="ARBA00023027"/>
    </source>
</evidence>
<organism evidence="18 19">
    <name type="scientific">Winogradskyella pacifica</name>
    <dbReference type="NCBI Taxonomy" id="664642"/>
    <lineage>
        <taxon>Bacteria</taxon>
        <taxon>Pseudomonadati</taxon>
        <taxon>Bacteroidota</taxon>
        <taxon>Flavobacteriia</taxon>
        <taxon>Flavobacteriales</taxon>
        <taxon>Flavobacteriaceae</taxon>
        <taxon>Winogradskyella</taxon>
    </lineage>
</organism>
<feature type="binding site" evidence="11 14">
    <location>
        <position position="186"/>
    </location>
    <ligand>
        <name>NAD(+)</name>
        <dbReference type="ChEBI" id="CHEBI:57540"/>
    </ligand>
</feature>
<dbReference type="OrthoDB" id="9805269at2"/>
<feature type="binding site" evidence="11 15">
    <location>
        <position position="356"/>
    </location>
    <ligand>
        <name>substrate</name>
    </ligand>
</feature>
<dbReference type="FunFam" id="3.40.50.1980:FF:000001">
    <property type="entry name" value="Histidinol dehydrogenase"/>
    <property type="match status" value="1"/>
</dbReference>
<dbReference type="HAMAP" id="MF_01024">
    <property type="entry name" value="HisD"/>
    <property type="match status" value="1"/>
</dbReference>
<dbReference type="InterPro" id="IPR001692">
    <property type="entry name" value="Histidinol_DH_CS"/>
</dbReference>
<evidence type="ECO:0000256" key="17">
    <source>
        <dbReference type="RuleBase" id="RU004175"/>
    </source>
</evidence>
<evidence type="ECO:0000256" key="13">
    <source>
        <dbReference type="PIRSR" id="PIRSR000099-1"/>
    </source>
</evidence>
<feature type="binding site" evidence="11 15">
    <location>
        <position position="410"/>
    </location>
    <ligand>
        <name>substrate</name>
    </ligand>
</feature>
<evidence type="ECO:0000256" key="11">
    <source>
        <dbReference type="HAMAP-Rule" id="MF_01024"/>
    </source>
</evidence>
<dbReference type="Pfam" id="PF00815">
    <property type="entry name" value="Histidinol_dh"/>
    <property type="match status" value="1"/>
</dbReference>
<keyword evidence="5 11" id="KW-0479">Metal-binding</keyword>
<evidence type="ECO:0000256" key="1">
    <source>
        <dbReference type="ARBA" id="ARBA00004940"/>
    </source>
</evidence>
<feature type="binding site" evidence="11 16">
    <location>
        <position position="255"/>
    </location>
    <ligand>
        <name>Zn(2+)</name>
        <dbReference type="ChEBI" id="CHEBI:29105"/>
    </ligand>
</feature>
<dbReference type="FunFam" id="1.20.5.1300:FF:000002">
    <property type="entry name" value="Histidinol dehydrogenase, chloroplastic"/>
    <property type="match status" value="1"/>
</dbReference>
<comment type="similarity">
    <text evidence="2 11 12 17">Belongs to the histidinol dehydrogenase family.</text>
</comment>
<dbReference type="NCBIfam" id="TIGR00069">
    <property type="entry name" value="hisD"/>
    <property type="match status" value="1"/>
</dbReference>
<dbReference type="Gene3D" id="1.20.5.1300">
    <property type="match status" value="1"/>
</dbReference>
<feature type="binding site" evidence="11 16">
    <location>
        <position position="415"/>
    </location>
    <ligand>
        <name>Zn(2+)</name>
        <dbReference type="ChEBI" id="CHEBI:29105"/>
    </ligand>
</feature>
<evidence type="ECO:0000256" key="6">
    <source>
        <dbReference type="ARBA" id="ARBA00022833"/>
    </source>
</evidence>
<evidence type="ECO:0000256" key="12">
    <source>
        <dbReference type="PIRNR" id="PIRNR000099"/>
    </source>
</evidence>
<dbReference type="PIRSF" id="PIRSF000099">
    <property type="entry name" value="Histidinol_dh"/>
    <property type="match status" value="1"/>
</dbReference>
<dbReference type="PRINTS" id="PR00083">
    <property type="entry name" value="HOLDHDRGNASE"/>
</dbReference>
<dbReference type="Gene3D" id="3.40.50.1980">
    <property type="entry name" value="Nitrogenase molybdenum iron protein domain"/>
    <property type="match status" value="2"/>
</dbReference>
<sequence>MKLFINPSKAEWLSLLQRPTKSVEAIEETVNQIFKEVKDNGDTAIKKYTTKFDGVALENNIVSKSEIEEASKLVNDDLKAAIQLAKSNIEKFHSAQKTDKVFVETMAGVECWQEKRPIQKVGLYIPGGTAPLFSTVLMLVVPAQIAGCKEIVLCSPPNKEGKIANEILYAANLCGVTKIIKVGGIQAIAGMTFGTETIPQVYKIFGPGNQFVTVAKQLATKYGVAIDMPAGPSELLVMADESANAAYVASDLLSQAEHGSDSQVILVTTSQPFADSVSSELEKQLAVLPRKAMAEKAIANSKSIIVDSNETALELINEYGPEHFIVATTDNEFFVDNISNAGSVFIGNYTPESAGDYASGTNHTLPTNGFSKAYSGVNLDSFQKSMTFQKLSKEGIQNIGNAIELMAEAEGLQAHKNAVTLRLNDLKK</sequence>
<evidence type="ECO:0000256" key="9">
    <source>
        <dbReference type="ARBA" id="ARBA00023102"/>
    </source>
</evidence>
<dbReference type="InterPro" id="IPR016161">
    <property type="entry name" value="Ald_DH/histidinol_DH"/>
</dbReference>
<evidence type="ECO:0000256" key="15">
    <source>
        <dbReference type="PIRSR" id="PIRSR000099-3"/>
    </source>
</evidence>
<evidence type="ECO:0000256" key="5">
    <source>
        <dbReference type="ARBA" id="ARBA00022723"/>
    </source>
</evidence>
<evidence type="ECO:0000256" key="4">
    <source>
        <dbReference type="ARBA" id="ARBA00022605"/>
    </source>
</evidence>
<name>A0A3D9N410_9FLAO</name>
<dbReference type="CDD" id="cd06572">
    <property type="entry name" value="Histidinol_dh"/>
    <property type="match status" value="1"/>
</dbReference>
<keyword evidence="6 11" id="KW-0862">Zinc</keyword>
<evidence type="ECO:0000313" key="19">
    <source>
        <dbReference type="Proteomes" id="UP000256919"/>
    </source>
</evidence>
<dbReference type="RefSeq" id="WP_115808984.1">
    <property type="nucleotide sequence ID" value="NZ_QREI01000002.1"/>
</dbReference>
<keyword evidence="7 11" id="KW-0560">Oxidoreductase</keyword>
<dbReference type="InterPro" id="IPR012131">
    <property type="entry name" value="Hstdl_DH"/>
</dbReference>
<feature type="binding site" evidence="11 15">
    <location>
        <position position="415"/>
    </location>
    <ligand>
        <name>substrate</name>
    </ligand>
</feature>
<dbReference type="GO" id="GO:0008270">
    <property type="term" value="F:zinc ion binding"/>
    <property type="evidence" value="ECO:0007669"/>
    <property type="project" value="UniProtKB-UniRule"/>
</dbReference>
<dbReference type="GO" id="GO:0051287">
    <property type="term" value="F:NAD binding"/>
    <property type="evidence" value="ECO:0007669"/>
    <property type="project" value="InterPro"/>
</dbReference>
<feature type="binding site" evidence="11 16">
    <location>
        <position position="258"/>
    </location>
    <ligand>
        <name>Zn(2+)</name>
        <dbReference type="ChEBI" id="CHEBI:29105"/>
    </ligand>
</feature>
<dbReference type="EMBL" id="QREI01000002">
    <property type="protein sequence ID" value="REE25820.1"/>
    <property type="molecule type" value="Genomic_DNA"/>
</dbReference>
<evidence type="ECO:0000313" key="18">
    <source>
        <dbReference type="EMBL" id="REE25820.1"/>
    </source>
</evidence>
<dbReference type="GO" id="GO:0005829">
    <property type="term" value="C:cytosol"/>
    <property type="evidence" value="ECO:0007669"/>
    <property type="project" value="TreeGrafter"/>
</dbReference>
<evidence type="ECO:0000256" key="16">
    <source>
        <dbReference type="PIRSR" id="PIRSR000099-4"/>
    </source>
</evidence>
<dbReference type="AlphaFoldDB" id="A0A3D9N410"/>
<feature type="binding site" evidence="11 14">
    <location>
        <position position="209"/>
    </location>
    <ligand>
        <name>NAD(+)</name>
        <dbReference type="ChEBI" id="CHEBI:57540"/>
    </ligand>
</feature>
<gene>
    <name evidence="11" type="primary">hisD</name>
    <name evidence="18" type="ORF">DFQ09_102411</name>
</gene>
<keyword evidence="19" id="KW-1185">Reference proteome</keyword>
<dbReference type="UniPathway" id="UPA00031">
    <property type="reaction ID" value="UER00014"/>
</dbReference>